<feature type="compositionally biased region" description="Polar residues" evidence="1">
    <location>
        <begin position="113"/>
        <end position="123"/>
    </location>
</feature>
<accession>K8F779</accession>
<protein>
    <recommendedName>
        <fullName evidence="5">SBP-type domain-containing protein</fullName>
    </recommendedName>
</protein>
<keyword evidence="4" id="KW-1185">Reference proteome</keyword>
<dbReference type="AlphaFoldDB" id="K8F779"/>
<keyword evidence="2" id="KW-1133">Transmembrane helix</keyword>
<feature type="transmembrane region" description="Helical" evidence="2">
    <location>
        <begin position="925"/>
        <end position="948"/>
    </location>
</feature>
<feature type="compositionally biased region" description="Low complexity" evidence="1">
    <location>
        <begin position="304"/>
        <end position="315"/>
    </location>
</feature>
<sequence>MTSATTGKEESWDPEEYAITPSSFEIVAKEKVQIAKKGGKNKGNYDDDDDYDEQNPQRRRREDRNAMMPTLSEKMWEKLYGNTPKSMESLNAPWHAFLGEEEENAKEDRGSVDNGSGNQNQLMRQREKTDSFADAKAAPITVQYANTIETMRTTHSHALVSSGSGSGGRSDASERNRSEANTAAWFRGRCLAVNCGEVCTAQGYLCKFHRVAKSVILERDKNKEEVRWCHYCKKVQKLSEFTEESKTLCHAKYVLRCKRSKKNREMSQIKRQEKAAMEGRSGAAIMMTSTPTTTAMDEHSREQTSNTTTTDGTSSMDVGSARSGGSGNIANIANNNAVTSNAQHYSEKRKKALKNNRKSREGTPEELMMSPENPFFANLLEENFLSPMGNMNTNNDEFDWTSTIEITNHRVRVDAHPADFMVDNEMAAAAAGTAIVNPNNAIWKELSQAGLVTNDDHQIEYAQIAPGSTILSWQSFRQIHTATREDFVIPDDTLKENDFTRGKPVRDSSIFLRNFMSYSGFRSRGGSTRGRASTEQAVHARRSRGNDGSIEVFKTHRSHLAWVEEAGAPLVAVVGRPFMVRLGADFRANAITAVRAYGAFGTRKISADEFSPSGIATFPAETFASMANFNGTGGGLFWIQFETVDDRCSIPKPALILPDLQMAVDTHLALRSLRSEHAMRCAIQDIGSVLSFAESGYMYEDEMREWLRSIIRQCEQSPPFQDNARSLIALLQTVADEIKEHEKEMKPKADRTMTKNNYSGSCEATDVHSDSDVLYWVPINPNMHEYEINDYFEEWYDDDMNEFRYGNRCAMMVYGQVVYGACFLIHLFRLASLFNIHPLWAFWCNGSTLWLSFKTIFTPGGMKEYSKPRYFYLGVWWSFFWYGRVVTPIIMKGHEHLERARTMLTVCIFVACTLGFWHLKTRDAIVGPTFTVLFCYYEFIYASIYSIVQNEDRMVHIRTLLTEYVLVLIGAVFTTLYLQVAAKSLALRRCKAKMHEARMSFRGKVKTI</sequence>
<evidence type="ECO:0000256" key="2">
    <source>
        <dbReference type="SAM" id="Phobius"/>
    </source>
</evidence>
<name>K8F779_9CHLO</name>
<feature type="transmembrane region" description="Helical" evidence="2">
    <location>
        <begin position="811"/>
        <end position="828"/>
    </location>
</feature>
<keyword evidence="2" id="KW-0472">Membrane</keyword>
<evidence type="ECO:0000313" key="4">
    <source>
        <dbReference type="Proteomes" id="UP000198341"/>
    </source>
</evidence>
<feature type="region of interest" description="Disordered" evidence="1">
    <location>
        <begin position="35"/>
        <end position="70"/>
    </location>
</feature>
<dbReference type="KEGG" id="bpg:Bathy06g03710"/>
<feature type="transmembrane region" description="Helical" evidence="2">
    <location>
        <begin position="840"/>
        <end position="858"/>
    </location>
</feature>
<feature type="region of interest" description="Disordered" evidence="1">
    <location>
        <begin position="102"/>
        <end position="124"/>
    </location>
</feature>
<feature type="region of interest" description="Disordered" evidence="1">
    <location>
        <begin position="292"/>
        <end position="370"/>
    </location>
</feature>
<feature type="transmembrane region" description="Helical" evidence="2">
    <location>
        <begin position="960"/>
        <end position="980"/>
    </location>
</feature>
<keyword evidence="2" id="KW-0812">Transmembrane</keyword>
<evidence type="ECO:0000313" key="3">
    <source>
        <dbReference type="EMBL" id="CCO17423.1"/>
    </source>
</evidence>
<dbReference type="RefSeq" id="XP_007512823.1">
    <property type="nucleotide sequence ID" value="XM_007512761.1"/>
</dbReference>
<feature type="transmembrane region" description="Helical" evidence="2">
    <location>
        <begin position="902"/>
        <end position="919"/>
    </location>
</feature>
<gene>
    <name evidence="3" type="ORF">Bathy06g03710</name>
</gene>
<dbReference type="Proteomes" id="UP000198341">
    <property type="component" value="Chromosome 6"/>
</dbReference>
<evidence type="ECO:0000256" key="1">
    <source>
        <dbReference type="SAM" id="MobiDB-lite"/>
    </source>
</evidence>
<feature type="compositionally biased region" description="Basic residues" evidence="1">
    <location>
        <begin position="347"/>
        <end position="357"/>
    </location>
</feature>
<proteinExistence type="predicted"/>
<dbReference type="GeneID" id="19015352"/>
<evidence type="ECO:0008006" key="5">
    <source>
        <dbReference type="Google" id="ProtNLM"/>
    </source>
</evidence>
<feature type="compositionally biased region" description="Low complexity" evidence="1">
    <location>
        <begin position="328"/>
        <end position="337"/>
    </location>
</feature>
<dbReference type="EMBL" id="FO082273">
    <property type="protein sequence ID" value="CCO17423.1"/>
    <property type="molecule type" value="Genomic_DNA"/>
</dbReference>
<reference evidence="3 4" key="1">
    <citation type="submission" date="2011-10" db="EMBL/GenBank/DDBJ databases">
        <authorList>
            <person name="Genoscope - CEA"/>
        </authorList>
    </citation>
    <scope>NUCLEOTIDE SEQUENCE [LARGE SCALE GENOMIC DNA]</scope>
    <source>
        <strain evidence="3 4">RCC 1105</strain>
    </source>
</reference>
<feature type="transmembrane region" description="Helical" evidence="2">
    <location>
        <begin position="870"/>
        <end position="890"/>
    </location>
</feature>
<organism evidence="3 4">
    <name type="scientific">Bathycoccus prasinos</name>
    <dbReference type="NCBI Taxonomy" id="41875"/>
    <lineage>
        <taxon>Eukaryota</taxon>
        <taxon>Viridiplantae</taxon>
        <taxon>Chlorophyta</taxon>
        <taxon>Mamiellophyceae</taxon>
        <taxon>Mamiellales</taxon>
        <taxon>Bathycoccaceae</taxon>
        <taxon>Bathycoccus</taxon>
    </lineage>
</organism>